<dbReference type="InterPro" id="IPR025669">
    <property type="entry name" value="AAA_dom"/>
</dbReference>
<proteinExistence type="predicted"/>
<accession>A0A6L5JT00</accession>
<name>A0A6L5JT00_RHOTE</name>
<evidence type="ECO:0000259" key="2">
    <source>
        <dbReference type="Pfam" id="PF13614"/>
    </source>
</evidence>
<dbReference type="AlphaFoldDB" id="A0A6L5JT00"/>
<feature type="compositionally biased region" description="Basic and acidic residues" evidence="1">
    <location>
        <begin position="275"/>
        <end position="285"/>
    </location>
</feature>
<dbReference type="InterPro" id="IPR027417">
    <property type="entry name" value="P-loop_NTPase"/>
</dbReference>
<feature type="region of interest" description="Disordered" evidence="1">
    <location>
        <begin position="252"/>
        <end position="291"/>
    </location>
</feature>
<protein>
    <submittedName>
        <fullName evidence="3">AAA family ATPase</fullName>
    </submittedName>
</protein>
<gene>
    <name evidence="3" type="ORF">GHK24_01800</name>
</gene>
<dbReference type="PANTHER" id="PTHR13696">
    <property type="entry name" value="P-LOOP CONTAINING NUCLEOSIDE TRIPHOSPHATE HYDROLASE"/>
    <property type="match status" value="1"/>
</dbReference>
<dbReference type="OrthoDB" id="5288747at2"/>
<dbReference type="Pfam" id="PF13614">
    <property type="entry name" value="AAA_31"/>
    <property type="match status" value="1"/>
</dbReference>
<dbReference type="SUPFAM" id="SSF52540">
    <property type="entry name" value="P-loop containing nucleoside triphosphate hydrolases"/>
    <property type="match status" value="1"/>
</dbReference>
<feature type="compositionally biased region" description="Polar residues" evidence="1">
    <location>
        <begin position="263"/>
        <end position="274"/>
    </location>
</feature>
<dbReference type="Gene3D" id="3.40.50.300">
    <property type="entry name" value="P-loop containing nucleotide triphosphate hydrolases"/>
    <property type="match status" value="1"/>
</dbReference>
<dbReference type="PANTHER" id="PTHR13696:SF99">
    <property type="entry name" value="COBYRINIC ACID AC-DIAMIDE SYNTHASE"/>
    <property type="match status" value="1"/>
</dbReference>
<dbReference type="InterPro" id="IPR050678">
    <property type="entry name" value="DNA_Partitioning_ATPase"/>
</dbReference>
<organism evidence="3 4">
    <name type="scientific">Rhodocyclus tenuis</name>
    <name type="common">Rhodospirillum tenue</name>
    <dbReference type="NCBI Taxonomy" id="1066"/>
    <lineage>
        <taxon>Bacteria</taxon>
        <taxon>Pseudomonadati</taxon>
        <taxon>Pseudomonadota</taxon>
        <taxon>Betaproteobacteria</taxon>
        <taxon>Rhodocyclales</taxon>
        <taxon>Rhodocyclaceae</taxon>
        <taxon>Rhodocyclus</taxon>
    </lineage>
</organism>
<feature type="domain" description="AAA" evidence="2">
    <location>
        <begin position="3"/>
        <end position="169"/>
    </location>
</feature>
<reference evidence="3 4" key="1">
    <citation type="submission" date="2019-10" db="EMBL/GenBank/DDBJ databases">
        <title>Whole-genome sequence of the purple nonsulfur photosynthetic bacterium Rhodocyclus tenuis.</title>
        <authorList>
            <person name="Kyndt J.A."/>
            <person name="Meyer T.E."/>
        </authorList>
    </citation>
    <scope>NUCLEOTIDE SEQUENCE [LARGE SCALE GENOMIC DNA]</scope>
    <source>
        <strain evidence="3 4">DSM 110</strain>
    </source>
</reference>
<dbReference type="Proteomes" id="UP000480275">
    <property type="component" value="Unassembled WGS sequence"/>
</dbReference>
<evidence type="ECO:0000313" key="3">
    <source>
        <dbReference type="EMBL" id="MQY50515.1"/>
    </source>
</evidence>
<comment type="caution">
    <text evidence="3">The sequence shown here is derived from an EMBL/GenBank/DDBJ whole genome shotgun (WGS) entry which is preliminary data.</text>
</comment>
<sequence>MRIAVFNQKGGVGKTTTTLNLGAAIARDGGSPLLLDLDPQCHLSAIHGLAPTDSSHSLFGFYQDSRTLEELTIPWEGIGRLIPSHQQLIKVDSIFGKGPAILNKLRLGLETLEGSSAASSMTLIDCCPYIGVLALNAIFACDLLLIPVATDYLSLQAAERMTQTLAILEPVLKRRVPRRYLLTRFDRRRRMSEDVQNRLRTLYGDEVCATVIGENVSVAESPAFNCDVFTHNTSSNGARDYAELRHELASQGLVSPSDGGRANGSQSVKTAQTDTEIRENQRLEMRSTTSS</sequence>
<evidence type="ECO:0000313" key="4">
    <source>
        <dbReference type="Proteomes" id="UP000480275"/>
    </source>
</evidence>
<evidence type="ECO:0000256" key="1">
    <source>
        <dbReference type="SAM" id="MobiDB-lite"/>
    </source>
</evidence>
<dbReference type="EMBL" id="WIXJ01000001">
    <property type="protein sequence ID" value="MQY50515.1"/>
    <property type="molecule type" value="Genomic_DNA"/>
</dbReference>
<dbReference type="CDD" id="cd02042">
    <property type="entry name" value="ParAB_family"/>
    <property type="match status" value="1"/>
</dbReference>